<keyword evidence="4" id="KW-1185">Reference proteome</keyword>
<sequence length="487" mass="53228">MASNARAQSEVLGVVLLVGLVATTATITVYIGSLALRDVSVETDGENAVQSMRQADSRLSRVAYKEESGQVVLFGGADESVTVRDDSRFVVTMNDDPACRVNVTMGSIVRELDDGRTVAYEGGGVWRTTAEGAEMVSPPDLQYRDGTVNFPMVSLSGPLDGQTNRLTATKDVAASRELARQVREELSKPACAQPQNMTVTVEQSAYYRAWGEFFEKRVGGEMTYDDDERTVSTHLTGLGEVWQSGSSNVTIQRNFSARVDVLATELSGSSWGRIYYAPINFSVRIDGEAVEPWPANPDPYADEIIAKDLNDPDKPEQWSYSFDGEAGSTVSVEATSWYAADNEWADNRTVERNGDTYYQVRPRDTDGRYPNDGERISIDSTTDDPNLVVLGDGDRVPSFEEAAPYQLGLEEILGDKIDEDGRLRLDENQAVFLYELSDPDATPEAAAGSGDPDYNDAVVLFELERAQSAGTDFHVHIAANQVRVVSG</sequence>
<organism evidence="3 4">
    <name type="scientific">Halogeometricum luteum</name>
    <dbReference type="NCBI Taxonomy" id="2950537"/>
    <lineage>
        <taxon>Archaea</taxon>
        <taxon>Methanobacteriati</taxon>
        <taxon>Methanobacteriota</taxon>
        <taxon>Stenosarchaea group</taxon>
        <taxon>Halobacteria</taxon>
        <taxon>Halobacteriales</taxon>
        <taxon>Haloferacaceae</taxon>
        <taxon>Halogeometricum</taxon>
    </lineage>
</organism>
<dbReference type="Pfam" id="PF23960">
    <property type="entry name" value="DUF7289"/>
    <property type="match status" value="1"/>
</dbReference>
<gene>
    <name evidence="3" type="ORF">NDI79_03055</name>
</gene>
<evidence type="ECO:0000256" key="1">
    <source>
        <dbReference type="SAM" id="MobiDB-lite"/>
    </source>
</evidence>
<comment type="caution">
    <text evidence="3">The sequence shown here is derived from an EMBL/GenBank/DDBJ whole genome shotgun (WGS) entry which is preliminary data.</text>
</comment>
<name>A0ABU2FYJ6_9EURY</name>
<evidence type="ECO:0008006" key="5">
    <source>
        <dbReference type="Google" id="ProtNLM"/>
    </source>
</evidence>
<dbReference type="InterPro" id="IPR055713">
    <property type="entry name" value="DUF7289"/>
</dbReference>
<dbReference type="RefSeq" id="WP_310926974.1">
    <property type="nucleotide sequence ID" value="NZ_JAMQOQ010000001.1"/>
</dbReference>
<feature type="region of interest" description="Disordered" evidence="1">
    <location>
        <begin position="359"/>
        <end position="385"/>
    </location>
</feature>
<reference evidence="3 4" key="1">
    <citation type="submission" date="2022-06" db="EMBL/GenBank/DDBJ databases">
        <title>Halogeometricum sp. a new haloarchaeum isolate from saline soil.</title>
        <authorList>
            <person name="Strakova D."/>
            <person name="Galisteo C."/>
            <person name="Sanchez-Porro C."/>
            <person name="Ventosa A."/>
        </authorList>
    </citation>
    <scope>NUCLEOTIDE SEQUENCE [LARGE SCALE GENOMIC DNA]</scope>
    <source>
        <strain evidence="4">S3BR25-2</strain>
    </source>
</reference>
<accession>A0ABU2FYJ6</accession>
<feature type="transmembrane region" description="Helical" evidence="2">
    <location>
        <begin position="12"/>
        <end position="32"/>
    </location>
</feature>
<keyword evidence="2" id="KW-0472">Membrane</keyword>
<protein>
    <recommendedName>
        <fullName evidence="5">Flagellin N-terminal-like domain-containing protein</fullName>
    </recommendedName>
</protein>
<evidence type="ECO:0000256" key="2">
    <source>
        <dbReference type="SAM" id="Phobius"/>
    </source>
</evidence>
<proteinExistence type="predicted"/>
<keyword evidence="2" id="KW-1133">Transmembrane helix</keyword>
<keyword evidence="2" id="KW-0812">Transmembrane</keyword>
<evidence type="ECO:0000313" key="3">
    <source>
        <dbReference type="EMBL" id="MDS0293149.1"/>
    </source>
</evidence>
<evidence type="ECO:0000313" key="4">
    <source>
        <dbReference type="Proteomes" id="UP001254813"/>
    </source>
</evidence>
<feature type="compositionally biased region" description="Basic and acidic residues" evidence="1">
    <location>
        <begin position="361"/>
        <end position="377"/>
    </location>
</feature>
<dbReference type="EMBL" id="JAMQOQ010000001">
    <property type="protein sequence ID" value="MDS0293149.1"/>
    <property type="molecule type" value="Genomic_DNA"/>
</dbReference>
<dbReference type="Proteomes" id="UP001254813">
    <property type="component" value="Unassembled WGS sequence"/>
</dbReference>